<proteinExistence type="predicted"/>
<gene>
    <name evidence="1" type="ORF">LCGC14_2304810</name>
</gene>
<accession>A0A0F9CMD8</accession>
<evidence type="ECO:0008006" key="2">
    <source>
        <dbReference type="Google" id="ProtNLM"/>
    </source>
</evidence>
<comment type="caution">
    <text evidence="1">The sequence shown here is derived from an EMBL/GenBank/DDBJ whole genome shotgun (WGS) entry which is preliminary data.</text>
</comment>
<organism evidence="1">
    <name type="scientific">marine sediment metagenome</name>
    <dbReference type="NCBI Taxonomy" id="412755"/>
    <lineage>
        <taxon>unclassified sequences</taxon>
        <taxon>metagenomes</taxon>
        <taxon>ecological metagenomes</taxon>
    </lineage>
</organism>
<protein>
    <recommendedName>
        <fullName evidence="2">DUF5131 family protein</fullName>
    </recommendedName>
</protein>
<feature type="non-terminal residue" evidence="1">
    <location>
        <position position="185"/>
    </location>
</feature>
<dbReference type="InterPro" id="IPR011101">
    <property type="entry name" value="DUF5131"/>
</dbReference>
<reference evidence="1" key="1">
    <citation type="journal article" date="2015" name="Nature">
        <title>Complex archaea that bridge the gap between prokaryotes and eukaryotes.</title>
        <authorList>
            <person name="Spang A."/>
            <person name="Saw J.H."/>
            <person name="Jorgensen S.L."/>
            <person name="Zaremba-Niedzwiedzka K."/>
            <person name="Martijn J."/>
            <person name="Lind A.E."/>
            <person name="van Eijk R."/>
            <person name="Schleper C."/>
            <person name="Guy L."/>
            <person name="Ettema T.J."/>
        </authorList>
    </citation>
    <scope>NUCLEOTIDE SEQUENCE</scope>
</reference>
<name>A0A0F9CMD8_9ZZZZ</name>
<evidence type="ECO:0000313" key="1">
    <source>
        <dbReference type="EMBL" id="KKL50503.1"/>
    </source>
</evidence>
<dbReference type="Pfam" id="PF07505">
    <property type="entry name" value="DUF5131"/>
    <property type="match status" value="1"/>
</dbReference>
<dbReference type="AlphaFoldDB" id="A0A0F9CMD8"/>
<dbReference type="EMBL" id="LAZR01032573">
    <property type="protein sequence ID" value="KKL50503.1"/>
    <property type="molecule type" value="Genomic_DNA"/>
</dbReference>
<sequence>MQKTKIEWVKNPDGSQGYTWNPIKGYCPHDCPYCYAHRLYNRFGWDKTLRFDFPELYRLDTIKEPSRIFVGSMIDIYHDSIVERWTRTIIVISRDYPQHTFITLTKFPENLCEFNFPENWWIGITVDGTTNIEYRLHLADYFMGKNKRFISFEPILNASVTQIGIKYMDWIIIGGKFPGPVHKKE</sequence>